<protein>
    <submittedName>
        <fullName evidence="6">Anthrax toxin expression trans-acting positive regulator</fullName>
    </submittedName>
</protein>
<dbReference type="Pfam" id="PF05043">
    <property type="entry name" value="Mga"/>
    <property type="match status" value="1"/>
</dbReference>
<dbReference type="InterPro" id="IPR036388">
    <property type="entry name" value="WH-like_DNA-bd_sf"/>
</dbReference>
<feature type="domain" description="Mga helix-turn-helix" evidence="3">
    <location>
        <begin position="79"/>
        <end position="161"/>
    </location>
</feature>
<keyword evidence="2" id="KW-0804">Transcription</keyword>
<gene>
    <name evidence="6" type="primary">atxA</name>
    <name evidence="6" type="ORF">A9Y57_02042</name>
</gene>
<evidence type="ECO:0000259" key="5">
    <source>
        <dbReference type="Pfam" id="PF08280"/>
    </source>
</evidence>
<dbReference type="Gene3D" id="1.10.10.10">
    <property type="entry name" value="Winged helix-like DNA-binding domain superfamily/Winged helix DNA-binding domain"/>
    <property type="match status" value="1"/>
</dbReference>
<proteinExistence type="predicted"/>
<dbReference type="Pfam" id="PF08270">
    <property type="entry name" value="PRD_Mga"/>
    <property type="match status" value="1"/>
</dbReference>
<dbReference type="AlphaFoldDB" id="A0A854WNJ1"/>
<dbReference type="InterPro" id="IPR050661">
    <property type="entry name" value="BglG_antiterminators"/>
</dbReference>
<accession>A0A854WNJ1</accession>
<dbReference type="EMBL" id="NSGR01000010">
    <property type="protein sequence ID" value="PCH10752.1"/>
    <property type="molecule type" value="Genomic_DNA"/>
</dbReference>
<sequence>MPFHKDIFTNQQVRELKLITLLQEHKSLLDYRKVCHYLDCSFLTLQTEISTLKTFPEIEDMSYQPSHLAITYKEQYGTQKFYQTILKDSPSLNLLKLIFFSECETMEELADKLFISLSTLKRLLKKTNSYLTTRYHFKVDLKKLVFIGEEKAIRLFFLKYFSEINSIDDWPFTPYIPKDLIEDLVSFVAEKQKWQMDFSQYQHLLIYATVNLIRYLDGYQKGNLSCLNHNLSKQLAQSPKNHFLRQRFHENFKKPLDDQTFTDLFSSFLSEELLCNPKQVSLSENKFLHFKTWRHLLLCLEGEIHLPITNKDEIIMRCHNALELGNEDFYLNFLVYDYRKEFLDYFSQDYPHFMQEVQKHANLMIREYPSEIIDYTVDRLTYLLLMTWENLFLHLSQHIEKQKLMVVERGKGSLGHFLQVYLGQFFEISIFTDYNLAHLNTDDCDLIITDTLLSEMEGVTVLYFNKLVPAEVLCRLNDYLRKQLKLQFQSKYERSQLSHKL</sequence>
<reference evidence="6 7" key="1">
    <citation type="submission" date="2016-06" db="EMBL/GenBank/DDBJ databases">
        <authorList>
            <person name="Haines A.N."/>
            <person name="Council K.R."/>
        </authorList>
    </citation>
    <scope>NUCLEOTIDE SEQUENCE [LARGE SCALE GENOMIC DNA]</scope>
    <source>
        <strain evidence="6 7">SP158-29</strain>
    </source>
</reference>
<dbReference type="Pfam" id="PF08280">
    <property type="entry name" value="HTH_Mga"/>
    <property type="match status" value="1"/>
</dbReference>
<evidence type="ECO:0000259" key="4">
    <source>
        <dbReference type="Pfam" id="PF08270"/>
    </source>
</evidence>
<organism evidence="6 7">
    <name type="scientific">Streptococcus parauberis</name>
    <dbReference type="NCBI Taxonomy" id="1348"/>
    <lineage>
        <taxon>Bacteria</taxon>
        <taxon>Bacillati</taxon>
        <taxon>Bacillota</taxon>
        <taxon>Bacilli</taxon>
        <taxon>Lactobacillales</taxon>
        <taxon>Streptococcaceae</taxon>
        <taxon>Streptococcus</taxon>
    </lineage>
</organism>
<evidence type="ECO:0000259" key="3">
    <source>
        <dbReference type="Pfam" id="PF05043"/>
    </source>
</evidence>
<comment type="caution">
    <text evidence="6">The sequence shown here is derived from an EMBL/GenBank/DDBJ whole genome shotgun (WGS) entry which is preliminary data.</text>
</comment>
<dbReference type="Proteomes" id="UP000217465">
    <property type="component" value="Unassembled WGS sequence"/>
</dbReference>
<evidence type="ECO:0000256" key="1">
    <source>
        <dbReference type="ARBA" id="ARBA00023015"/>
    </source>
</evidence>
<dbReference type="PANTHER" id="PTHR30185">
    <property type="entry name" value="CRYPTIC BETA-GLUCOSIDE BGL OPERON ANTITERMINATOR"/>
    <property type="match status" value="1"/>
</dbReference>
<evidence type="ECO:0000313" key="6">
    <source>
        <dbReference type="EMBL" id="PCH10752.1"/>
    </source>
</evidence>
<name>A0A854WNJ1_9STRE</name>
<evidence type="ECO:0000256" key="2">
    <source>
        <dbReference type="ARBA" id="ARBA00023163"/>
    </source>
</evidence>
<feature type="domain" description="M protein trans-acting positive regulator (MGA) PRD" evidence="4">
    <location>
        <begin position="180"/>
        <end position="391"/>
    </location>
</feature>
<keyword evidence="1" id="KW-0805">Transcription regulation</keyword>
<dbReference type="InterPro" id="IPR007737">
    <property type="entry name" value="Mga_HTH"/>
</dbReference>
<feature type="domain" description="M protein trans-acting positive regulator (MGA) HTH" evidence="5">
    <location>
        <begin position="10"/>
        <end position="57"/>
    </location>
</feature>
<dbReference type="InterPro" id="IPR013199">
    <property type="entry name" value="HTH_Mga_DNA-bd_dom"/>
</dbReference>
<evidence type="ECO:0000313" key="7">
    <source>
        <dbReference type="Proteomes" id="UP000217465"/>
    </source>
</evidence>
<dbReference type="InterPro" id="IPR013236">
    <property type="entry name" value="Mga_PRD_dom"/>
</dbReference>
<dbReference type="RefSeq" id="WP_096633985.1">
    <property type="nucleotide sequence ID" value="NZ_NSGR01000010.1"/>
</dbReference>
<dbReference type="PANTHER" id="PTHR30185:SF18">
    <property type="entry name" value="TRANSCRIPTIONAL REGULATOR MTLR"/>
    <property type="match status" value="1"/>
</dbReference>